<comment type="caution">
    <text evidence="3">The sequence shown here is derived from an EMBL/GenBank/DDBJ whole genome shotgun (WGS) entry which is preliminary data.</text>
</comment>
<dbReference type="SUPFAM" id="SSF53300">
    <property type="entry name" value="vWA-like"/>
    <property type="match status" value="1"/>
</dbReference>
<evidence type="ECO:0000313" key="3">
    <source>
        <dbReference type="EMBL" id="GAA4841571.1"/>
    </source>
</evidence>
<dbReference type="PANTHER" id="PTHR33608">
    <property type="entry name" value="BLL2464 PROTEIN"/>
    <property type="match status" value="1"/>
</dbReference>
<evidence type="ECO:0000256" key="1">
    <source>
        <dbReference type="SAM" id="Phobius"/>
    </source>
</evidence>
<keyword evidence="1" id="KW-0472">Membrane</keyword>
<keyword evidence="4" id="KW-1185">Reference proteome</keyword>
<proteinExistence type="predicted"/>
<dbReference type="InterPro" id="IPR002881">
    <property type="entry name" value="DUF58"/>
</dbReference>
<feature type="transmembrane region" description="Helical" evidence="1">
    <location>
        <begin position="36"/>
        <end position="56"/>
    </location>
</feature>
<keyword evidence="1" id="KW-0812">Transmembrane</keyword>
<dbReference type="InterPro" id="IPR036465">
    <property type="entry name" value="vWFA_dom_sf"/>
</dbReference>
<dbReference type="EMBL" id="BAABJX010000043">
    <property type="protein sequence ID" value="GAA4841571.1"/>
    <property type="molecule type" value="Genomic_DNA"/>
</dbReference>
<protein>
    <submittedName>
        <fullName evidence="3">DUF58 domain-containing protein</fullName>
    </submittedName>
</protein>
<dbReference type="Gene3D" id="3.40.50.410">
    <property type="entry name" value="von Willebrand factor, type A domain"/>
    <property type="match status" value="1"/>
</dbReference>
<feature type="transmembrane region" description="Helical" evidence="1">
    <location>
        <begin position="7"/>
        <end position="30"/>
    </location>
</feature>
<evidence type="ECO:0000259" key="2">
    <source>
        <dbReference type="Pfam" id="PF01882"/>
    </source>
</evidence>
<reference evidence="4" key="1">
    <citation type="journal article" date="2019" name="Int. J. Syst. Evol. Microbiol.">
        <title>The Global Catalogue of Microorganisms (GCM) 10K type strain sequencing project: providing services to taxonomists for standard genome sequencing and annotation.</title>
        <authorList>
            <consortium name="The Broad Institute Genomics Platform"/>
            <consortium name="The Broad Institute Genome Sequencing Center for Infectious Disease"/>
            <person name="Wu L."/>
            <person name="Ma J."/>
        </authorList>
    </citation>
    <scope>NUCLEOTIDE SEQUENCE [LARGE SCALE GENOMIC DNA]</scope>
    <source>
        <strain evidence="4">JCM 18326</strain>
    </source>
</reference>
<feature type="domain" description="DUF58" evidence="2">
    <location>
        <begin position="204"/>
        <end position="370"/>
    </location>
</feature>
<name>A0ABP9DKX0_9BACT</name>
<evidence type="ECO:0000313" key="4">
    <source>
        <dbReference type="Proteomes" id="UP001500298"/>
    </source>
</evidence>
<dbReference type="Pfam" id="PF01882">
    <property type="entry name" value="DUF58"/>
    <property type="match status" value="1"/>
</dbReference>
<gene>
    <name evidence="3" type="ORF">GCM10023331_28180</name>
</gene>
<organism evidence="3 4">
    <name type="scientific">Algivirga pacifica</name>
    <dbReference type="NCBI Taxonomy" id="1162670"/>
    <lineage>
        <taxon>Bacteria</taxon>
        <taxon>Pseudomonadati</taxon>
        <taxon>Bacteroidota</taxon>
        <taxon>Cytophagia</taxon>
        <taxon>Cytophagales</taxon>
        <taxon>Flammeovirgaceae</taxon>
        <taxon>Algivirga</taxon>
    </lineage>
</organism>
<dbReference type="RefSeq" id="WP_345372868.1">
    <property type="nucleotide sequence ID" value="NZ_BAABJX010000043.1"/>
</dbReference>
<accession>A0ABP9DKX0</accession>
<dbReference type="Proteomes" id="UP001500298">
    <property type="component" value="Unassembled WGS sequence"/>
</dbReference>
<keyword evidence="1" id="KW-1133">Transmembrane helix</keyword>
<sequence length="443" mass="51137">MSFFRNLYFSANVFIALGGLAVLFVVSFFLPILYPILQGALLLLWAIVCADIYLLFYGKIAIKGQRILPKVLSLGAKHKIQLFLQTRASFPLRVRIYDELPKQLQERKLSFQVRLAPRTEKMVNYTIRPLSRGVYDFGDILLYVASPLRMVHRRITIPAAQSLKVYPSLVEMKEYEFYSLSSVMHRGGLKKIRKIGQSHEFEQIKNYVAGDDYQKINWKASSKGQGLMVNHYQDEKSQPVYMVLDKSRSMHMPFNGLSLLDYAINTSLTFTNVAVNKQDKAGLITFSDKVDTVIKAVSDRKHIKVVMEALYNEEAGKGEADYTALYKGITRAVTNRSLLFLLTNFESKHAMEQAMPLLRQLNRRHLLVTILFENTELKEYTYRKPETLKQVYYKTMAEKLLHDKQEMVRTINQYGIQTILTKPELLTVDVLNKYLELKSRGML</sequence>
<dbReference type="PANTHER" id="PTHR33608:SF3">
    <property type="entry name" value="SLR2013 PROTEIN"/>
    <property type="match status" value="1"/>
</dbReference>